<keyword evidence="5" id="KW-1185">Reference proteome</keyword>
<protein>
    <recommendedName>
        <fullName evidence="3">DUF7144 domain-containing protein</fullName>
    </recommendedName>
</protein>
<evidence type="ECO:0000259" key="3">
    <source>
        <dbReference type="Pfam" id="PF23636"/>
    </source>
</evidence>
<sequence>MSHDASQRPAGTPPPPPPHSHRSSDPAHNSGWAVGGVVFAGVLMFCNGILAILQGIAAIGEDDVYGRVGDYVYRINLTGWGWIHLILGICLVIVGYGVLKNLAWARYAGIFFASISLIAQFLFLPYLPIWAVIMIAIDVFIIWALAVYHPDDARRGDLI</sequence>
<organism evidence="4 5">
    <name type="scientific">Streptomyces inusitatus</name>
    <dbReference type="NCBI Taxonomy" id="68221"/>
    <lineage>
        <taxon>Bacteria</taxon>
        <taxon>Bacillati</taxon>
        <taxon>Actinomycetota</taxon>
        <taxon>Actinomycetes</taxon>
        <taxon>Kitasatosporales</taxon>
        <taxon>Streptomycetaceae</taxon>
        <taxon>Streptomyces</taxon>
    </lineage>
</organism>
<feature type="transmembrane region" description="Helical" evidence="2">
    <location>
        <begin position="32"/>
        <end position="59"/>
    </location>
</feature>
<evidence type="ECO:0000256" key="2">
    <source>
        <dbReference type="SAM" id="Phobius"/>
    </source>
</evidence>
<dbReference type="Proteomes" id="UP000630936">
    <property type="component" value="Unassembled WGS sequence"/>
</dbReference>
<name>A0A918PM02_9ACTN</name>
<dbReference type="InterPro" id="IPR055568">
    <property type="entry name" value="DUF7144"/>
</dbReference>
<gene>
    <name evidence="4" type="ORF">GCM10010387_04860</name>
</gene>
<feature type="region of interest" description="Disordered" evidence="1">
    <location>
        <begin position="1"/>
        <end position="27"/>
    </location>
</feature>
<dbReference type="Pfam" id="PF23636">
    <property type="entry name" value="DUF7144"/>
    <property type="match status" value="1"/>
</dbReference>
<comment type="caution">
    <text evidence="4">The sequence shown here is derived from an EMBL/GenBank/DDBJ whole genome shotgun (WGS) entry which is preliminary data.</text>
</comment>
<keyword evidence="2" id="KW-0812">Transmembrane</keyword>
<dbReference type="AlphaFoldDB" id="A0A918PM02"/>
<reference evidence="4" key="2">
    <citation type="submission" date="2020-09" db="EMBL/GenBank/DDBJ databases">
        <authorList>
            <person name="Sun Q."/>
            <person name="Ohkuma M."/>
        </authorList>
    </citation>
    <scope>NUCLEOTIDE SEQUENCE</scope>
    <source>
        <strain evidence="4">JCM 4988</strain>
    </source>
</reference>
<evidence type="ECO:0000256" key="1">
    <source>
        <dbReference type="SAM" id="MobiDB-lite"/>
    </source>
</evidence>
<feature type="domain" description="DUF7144" evidence="3">
    <location>
        <begin position="37"/>
        <end position="149"/>
    </location>
</feature>
<keyword evidence="2" id="KW-1133">Transmembrane helix</keyword>
<feature type="transmembrane region" description="Helical" evidence="2">
    <location>
        <begin position="129"/>
        <end position="148"/>
    </location>
</feature>
<keyword evidence="2" id="KW-0472">Membrane</keyword>
<proteinExistence type="predicted"/>
<feature type="transmembrane region" description="Helical" evidence="2">
    <location>
        <begin position="104"/>
        <end position="123"/>
    </location>
</feature>
<accession>A0A918PM02</accession>
<dbReference type="RefSeq" id="WP_190121124.1">
    <property type="nucleotide sequence ID" value="NZ_BMWG01000001.1"/>
</dbReference>
<evidence type="ECO:0000313" key="4">
    <source>
        <dbReference type="EMBL" id="GGZ15516.1"/>
    </source>
</evidence>
<dbReference type="EMBL" id="BMWG01000001">
    <property type="protein sequence ID" value="GGZ15516.1"/>
    <property type="molecule type" value="Genomic_DNA"/>
</dbReference>
<feature type="transmembrane region" description="Helical" evidence="2">
    <location>
        <begin position="79"/>
        <end position="99"/>
    </location>
</feature>
<reference evidence="4" key="1">
    <citation type="journal article" date="2014" name="Int. J. Syst. Evol. Microbiol.">
        <title>Complete genome sequence of Corynebacterium casei LMG S-19264T (=DSM 44701T), isolated from a smear-ripened cheese.</title>
        <authorList>
            <consortium name="US DOE Joint Genome Institute (JGI-PGF)"/>
            <person name="Walter F."/>
            <person name="Albersmeier A."/>
            <person name="Kalinowski J."/>
            <person name="Ruckert C."/>
        </authorList>
    </citation>
    <scope>NUCLEOTIDE SEQUENCE</scope>
    <source>
        <strain evidence="4">JCM 4988</strain>
    </source>
</reference>
<evidence type="ECO:0000313" key="5">
    <source>
        <dbReference type="Proteomes" id="UP000630936"/>
    </source>
</evidence>